<dbReference type="GO" id="GO:0006629">
    <property type="term" value="P:lipid metabolic process"/>
    <property type="evidence" value="ECO:0007669"/>
    <property type="project" value="InterPro"/>
</dbReference>
<dbReference type="CDD" id="cd00519">
    <property type="entry name" value="Lipase_3"/>
    <property type="match status" value="1"/>
</dbReference>
<dbReference type="PANTHER" id="PTHR45856:SF25">
    <property type="entry name" value="FUNGAL LIPASE-LIKE DOMAIN-CONTAINING PROTEIN"/>
    <property type="match status" value="1"/>
</dbReference>
<dbReference type="PANTHER" id="PTHR45856">
    <property type="entry name" value="ALPHA/BETA-HYDROLASES SUPERFAMILY PROTEIN"/>
    <property type="match status" value="1"/>
</dbReference>
<feature type="chain" id="PRO_5032633209" description="Fungal lipase-type domain-containing protein" evidence="1">
    <location>
        <begin position="24"/>
        <end position="433"/>
    </location>
</feature>
<gene>
    <name evidence="3" type="ORF">HNR45_001352</name>
</gene>
<keyword evidence="1" id="KW-0732">Signal</keyword>
<dbReference type="EMBL" id="JACHHI010000007">
    <property type="protein sequence ID" value="MBB6478281.1"/>
    <property type="molecule type" value="Genomic_DNA"/>
</dbReference>
<accession>A0A841R4F9</accession>
<evidence type="ECO:0000313" key="4">
    <source>
        <dbReference type="Proteomes" id="UP000591941"/>
    </source>
</evidence>
<dbReference type="InterPro" id="IPR002921">
    <property type="entry name" value="Fungal_lipase-type"/>
</dbReference>
<comment type="caution">
    <text evidence="3">The sequence shown here is derived from an EMBL/GenBank/DDBJ whole genome shotgun (WGS) entry which is preliminary data.</text>
</comment>
<dbReference type="GeneID" id="93486605"/>
<dbReference type="SUPFAM" id="SSF53474">
    <property type="entry name" value="alpha/beta-Hydrolases"/>
    <property type="match status" value="1"/>
</dbReference>
<dbReference type="Gene3D" id="3.40.50.1820">
    <property type="entry name" value="alpha/beta hydrolase"/>
    <property type="match status" value="1"/>
</dbReference>
<dbReference type="InterPro" id="IPR029058">
    <property type="entry name" value="AB_hydrolase_fold"/>
</dbReference>
<feature type="signal peptide" evidence="1">
    <location>
        <begin position="1"/>
        <end position="23"/>
    </location>
</feature>
<dbReference type="InterPro" id="IPR051218">
    <property type="entry name" value="Sec_MonoDiacylglyc_Lipase"/>
</dbReference>
<organism evidence="3 4">
    <name type="scientific">Negativicoccus succinicivorans</name>
    <dbReference type="NCBI Taxonomy" id="620903"/>
    <lineage>
        <taxon>Bacteria</taxon>
        <taxon>Bacillati</taxon>
        <taxon>Bacillota</taxon>
        <taxon>Negativicutes</taxon>
        <taxon>Veillonellales</taxon>
        <taxon>Veillonellaceae</taxon>
        <taxon>Negativicoccus</taxon>
    </lineage>
</organism>
<dbReference type="OrthoDB" id="5522031at2"/>
<dbReference type="RefSeq" id="WP_159823309.1">
    <property type="nucleotide sequence ID" value="NZ_CABWNB010000005.1"/>
</dbReference>
<evidence type="ECO:0000256" key="1">
    <source>
        <dbReference type="SAM" id="SignalP"/>
    </source>
</evidence>
<name>A0A841R4F9_9FIRM</name>
<reference evidence="3 4" key="1">
    <citation type="submission" date="2020-08" db="EMBL/GenBank/DDBJ databases">
        <title>Genomic Encyclopedia of Type Strains, Phase IV (KMG-IV): sequencing the most valuable type-strain genomes for metagenomic binning, comparative biology and taxonomic classification.</title>
        <authorList>
            <person name="Goeker M."/>
        </authorList>
    </citation>
    <scope>NUCLEOTIDE SEQUENCE [LARGE SCALE GENOMIC DNA]</scope>
    <source>
        <strain evidence="3 4">DSM 21255</strain>
    </source>
</reference>
<feature type="domain" description="Fungal lipase-type" evidence="2">
    <location>
        <begin position="114"/>
        <end position="243"/>
    </location>
</feature>
<dbReference type="Pfam" id="PF01764">
    <property type="entry name" value="Lipase_3"/>
    <property type="match status" value="1"/>
</dbReference>
<proteinExistence type="predicted"/>
<dbReference type="AlphaFoldDB" id="A0A841R4F9"/>
<protein>
    <recommendedName>
        <fullName evidence="2">Fungal lipase-type domain-containing protein</fullName>
    </recommendedName>
</protein>
<sequence length="433" mass="47782">MGRMHAYVLAVVLLLGIGPQAWAHDAVMLSPFPADEVSIVAPNSRSAEMMSKAGVNSNEVLLAAYASLAAYQSEWSGLPVSTLQKTGWQVTPGDTGHERFIIASQEIKGHPYYVVAISGTEQKVDLKANLRDDMIPIPQYPEIFVHQGYWEAAQRLSAAPQIREAVASTNDGGRVIFTGHSLGGGVATLIGLQKVSEEAGNLAQMRVITFAAPDFVNSFGSRAIGQYPAVNFRMEADLIPRLFRLVNYRYHSNPNSITWSLHTPSQGIPHTMIGFLDEAFYQAAWTFSANLPTSGPVDIYVAAPALATDMGLAPRIIQAYRNTAIYAAALPETQRITRDYREMELSDALATARARGAKYLLWLPLAIYPERESTNRNYGMALTEQWWDVDKEELLTWESVAFRSGGYTIFTKLADYLVGKEQIPVESDFLLQN</sequence>
<evidence type="ECO:0000259" key="2">
    <source>
        <dbReference type="Pfam" id="PF01764"/>
    </source>
</evidence>
<keyword evidence="4" id="KW-1185">Reference proteome</keyword>
<evidence type="ECO:0000313" key="3">
    <source>
        <dbReference type="EMBL" id="MBB6478281.1"/>
    </source>
</evidence>
<dbReference type="Proteomes" id="UP000591941">
    <property type="component" value="Unassembled WGS sequence"/>
</dbReference>